<dbReference type="OrthoDB" id="276515at2759"/>
<dbReference type="PANTHER" id="PTHR12121">
    <property type="entry name" value="CARBON CATABOLITE REPRESSOR PROTEIN 4"/>
    <property type="match status" value="1"/>
</dbReference>
<organism evidence="1 3">
    <name type="scientific">Cercospora beticola</name>
    <name type="common">Sugarbeet leaf spot fungus</name>
    <dbReference type="NCBI Taxonomy" id="122368"/>
    <lineage>
        <taxon>Eukaryota</taxon>
        <taxon>Fungi</taxon>
        <taxon>Dikarya</taxon>
        <taxon>Ascomycota</taxon>
        <taxon>Pezizomycotina</taxon>
        <taxon>Dothideomycetes</taxon>
        <taxon>Dothideomycetidae</taxon>
        <taxon>Mycosphaerellales</taxon>
        <taxon>Mycosphaerellaceae</taxon>
        <taxon>Cercospora</taxon>
    </lineage>
</organism>
<dbReference type="Proteomes" id="UP000230605">
    <property type="component" value="Chromosome 9"/>
</dbReference>
<dbReference type="PANTHER" id="PTHR12121:SF36">
    <property type="entry name" value="ENDONUCLEASE_EXONUCLEASE_PHOSPHATASE DOMAIN-CONTAINING PROTEIN"/>
    <property type="match status" value="1"/>
</dbReference>
<evidence type="ECO:0000313" key="2">
    <source>
        <dbReference type="EMBL" id="WPB07927.1"/>
    </source>
</evidence>
<reference evidence="2 4" key="2">
    <citation type="submission" date="2023-09" db="EMBL/GenBank/DDBJ databases">
        <title>Complete-Gapless Cercospora beticola genome.</title>
        <authorList>
            <person name="Wyatt N.A."/>
            <person name="Spanner R.E."/>
            <person name="Bolton M.D."/>
        </authorList>
    </citation>
    <scope>NUCLEOTIDE SEQUENCE [LARGE SCALE GENOMIC DNA]</scope>
    <source>
        <strain evidence="2">Cb09-40</strain>
    </source>
</reference>
<dbReference type="Gene3D" id="3.60.10.10">
    <property type="entry name" value="Endonuclease/exonuclease/phosphatase"/>
    <property type="match status" value="1"/>
</dbReference>
<proteinExistence type="predicted"/>
<protein>
    <recommendedName>
        <fullName evidence="5">Endonuclease/exonuclease/phosphatase domain-containing protein</fullName>
    </recommendedName>
</protein>
<dbReference type="SUPFAM" id="SSF56219">
    <property type="entry name" value="DNase I-like"/>
    <property type="match status" value="1"/>
</dbReference>
<evidence type="ECO:0000313" key="3">
    <source>
        <dbReference type="Proteomes" id="UP000230605"/>
    </source>
</evidence>
<accession>A0A2G5HEP6</accession>
<evidence type="ECO:0000313" key="4">
    <source>
        <dbReference type="Proteomes" id="UP001302367"/>
    </source>
</evidence>
<dbReference type="AlphaFoldDB" id="A0A2G5HEP6"/>
<evidence type="ECO:0000313" key="1">
    <source>
        <dbReference type="EMBL" id="PIA90723.1"/>
    </source>
</evidence>
<sequence length="306" mass="33964">MQLPVGLSTLLIRIISYNIRFAATDRGNGEEPWTGVRAPRVISQIRFNTINNPAAFVGMQEVLKSQLDDVVAGLNANRTTSEPEWAFLGVGKEDGKEAGEYSPLLYRPSVWELKNSETIWLSPTPDVPGSKGWDAAVTRVLTIGDFKHRETGALVTAMNTHFDHVGTVARENSARIITEQINKRQNATGSGRGRQRPAIFITGDFNSEPGQEAYQYLTQPSSPVYDVRESIPEEQRYGNRIGTFSGFQGQANTLIDYIFLNKAGPWSPQTYAVLANVFDEGIYYSDHQAVVTDVELDLRRGRGYSS</sequence>
<dbReference type="EMBL" id="CP134192">
    <property type="protein sequence ID" value="WPB07927.1"/>
    <property type="molecule type" value="Genomic_DNA"/>
</dbReference>
<name>A0A2G5HEP6_CERBT</name>
<gene>
    <name evidence="1" type="ORF">CB0940_11097</name>
    <name evidence="2" type="ORF">RHO25_012591</name>
</gene>
<dbReference type="GO" id="GO:0000175">
    <property type="term" value="F:3'-5'-RNA exonuclease activity"/>
    <property type="evidence" value="ECO:0007669"/>
    <property type="project" value="TreeGrafter"/>
</dbReference>
<reference evidence="1 3" key="1">
    <citation type="submission" date="2015-10" db="EMBL/GenBank/DDBJ databases">
        <title>The cercosporin biosynthetic gene cluster was horizontally transferred to several fungal lineages and shown to be expanded in Cercospora beticola based on microsynteny with recipient genomes.</title>
        <authorList>
            <person name="De Jonge R."/>
            <person name="Ebert M.K."/>
            <person name="Suttle J.C."/>
            <person name="Jurick Ii W.M."/>
            <person name="Secor G.A."/>
            <person name="Thomma B.P."/>
            <person name="Van De Peer Y."/>
            <person name="Bolton M.D."/>
        </authorList>
    </citation>
    <scope>NUCLEOTIDE SEQUENCE [LARGE SCALE GENOMIC DNA]</scope>
    <source>
        <strain evidence="1 3">09-40</strain>
    </source>
</reference>
<dbReference type="InterPro" id="IPR050410">
    <property type="entry name" value="CCR4/nocturin_mRNA_transcr"/>
</dbReference>
<dbReference type="Proteomes" id="UP001302367">
    <property type="component" value="Chromosome 9"/>
</dbReference>
<dbReference type="EMBL" id="LKMD01000107">
    <property type="protein sequence ID" value="PIA90723.1"/>
    <property type="molecule type" value="Genomic_DNA"/>
</dbReference>
<evidence type="ECO:0008006" key="5">
    <source>
        <dbReference type="Google" id="ProtNLM"/>
    </source>
</evidence>
<keyword evidence="4" id="KW-1185">Reference proteome</keyword>
<dbReference type="CDD" id="cd09083">
    <property type="entry name" value="EEP-1"/>
    <property type="match status" value="1"/>
</dbReference>
<dbReference type="InterPro" id="IPR036691">
    <property type="entry name" value="Endo/exonu/phosph_ase_sf"/>
</dbReference>